<comment type="caution">
    <text evidence="4">The sequence shown here is derived from an EMBL/GenBank/DDBJ whole genome shotgun (WGS) entry which is preliminary data.</text>
</comment>
<evidence type="ECO:0000256" key="2">
    <source>
        <dbReference type="ARBA" id="ARBA00022801"/>
    </source>
</evidence>
<evidence type="ECO:0000259" key="3">
    <source>
        <dbReference type="Pfam" id="PF13472"/>
    </source>
</evidence>
<dbReference type="PANTHER" id="PTHR43695:SF1">
    <property type="entry name" value="RHAMNOGALACTURONAN ACETYLESTERASE"/>
    <property type="match status" value="1"/>
</dbReference>
<reference evidence="4" key="1">
    <citation type="submission" date="2022-12" db="EMBL/GenBank/DDBJ databases">
        <title>New Phytohabitans aurantiacus sp. RD004123 nov., an actinomycete isolated from soil.</title>
        <authorList>
            <person name="Triningsih D.W."/>
            <person name="Harunari E."/>
            <person name="Igarashi Y."/>
        </authorList>
    </citation>
    <scope>NUCLEOTIDE SEQUENCE</scope>
    <source>
        <strain evidence="4">RD004123</strain>
    </source>
</reference>
<proteinExistence type="inferred from homology"/>
<keyword evidence="2" id="KW-0378">Hydrolase</keyword>
<protein>
    <recommendedName>
        <fullName evidence="3">SGNH hydrolase-type esterase domain-containing protein</fullName>
    </recommendedName>
</protein>
<dbReference type="Proteomes" id="UP001144280">
    <property type="component" value="Unassembled WGS sequence"/>
</dbReference>
<evidence type="ECO:0000313" key="5">
    <source>
        <dbReference type="Proteomes" id="UP001144280"/>
    </source>
</evidence>
<dbReference type="CDD" id="cd01821">
    <property type="entry name" value="Rhamnogalacturan_acetylesterase_like"/>
    <property type="match status" value="1"/>
</dbReference>
<dbReference type="InterPro" id="IPR037459">
    <property type="entry name" value="RhgT-like"/>
</dbReference>
<evidence type="ECO:0000313" key="4">
    <source>
        <dbReference type="EMBL" id="GLH96246.1"/>
    </source>
</evidence>
<name>A0ABQ5QRM2_9ACTN</name>
<organism evidence="4 5">
    <name type="scientific">Phytohabitans aurantiacus</name>
    <dbReference type="NCBI Taxonomy" id="3016789"/>
    <lineage>
        <taxon>Bacteria</taxon>
        <taxon>Bacillati</taxon>
        <taxon>Actinomycetota</taxon>
        <taxon>Actinomycetes</taxon>
        <taxon>Micromonosporales</taxon>
        <taxon>Micromonosporaceae</taxon>
    </lineage>
</organism>
<evidence type="ECO:0000256" key="1">
    <source>
        <dbReference type="ARBA" id="ARBA00008668"/>
    </source>
</evidence>
<comment type="similarity">
    <text evidence="1">Belongs to the 'GDSL' lipolytic enzyme family.</text>
</comment>
<keyword evidence="5" id="KW-1185">Reference proteome</keyword>
<dbReference type="Pfam" id="PF13472">
    <property type="entry name" value="Lipase_GDSL_2"/>
    <property type="match status" value="1"/>
</dbReference>
<dbReference type="Gene3D" id="3.40.50.1110">
    <property type="entry name" value="SGNH hydrolase"/>
    <property type="match status" value="1"/>
</dbReference>
<dbReference type="InterPro" id="IPR013830">
    <property type="entry name" value="SGNH_hydro"/>
</dbReference>
<dbReference type="PANTHER" id="PTHR43695">
    <property type="entry name" value="PUTATIVE (AFU_ORTHOLOGUE AFUA_2G17250)-RELATED"/>
    <property type="match status" value="1"/>
</dbReference>
<accession>A0ABQ5QRM2</accession>
<gene>
    <name evidence="4" type="ORF">Pa4123_15200</name>
</gene>
<dbReference type="InterPro" id="IPR036514">
    <property type="entry name" value="SGNH_hydro_sf"/>
</dbReference>
<dbReference type="EMBL" id="BSDI01000007">
    <property type="protein sequence ID" value="GLH96246.1"/>
    <property type="molecule type" value="Genomic_DNA"/>
</dbReference>
<sequence length="218" mass="22987">MVRVLLVGDSTVTDDAGWGPGFRARASAGTECLNHAMSGRSSKSYRDEGLWEPALATRADYVLIQFGHNDQPGKGPERETDPDGGFAANLARYVTEARAAATQPVLVTSLTRRQFDASGRLNDTLGPYVAATRRVATDLDVPLVDLYAASTRLCEALGRAGCELLSPREPDGSVDTTHLNAEGGLRFGGLVADLAREAVPGLEPFLPPGAGDRAAVHG</sequence>
<feature type="domain" description="SGNH hydrolase-type esterase" evidence="3">
    <location>
        <begin position="7"/>
        <end position="183"/>
    </location>
</feature>
<dbReference type="SUPFAM" id="SSF52266">
    <property type="entry name" value="SGNH hydrolase"/>
    <property type="match status" value="1"/>
</dbReference>